<accession>A0A8J4AS09</accession>
<name>A0A8J4AS09_9CHLO</name>
<sequence>PLSQYLYPYPYQHQQPPPQPVSTTEAAWEAAAPVERSRDVRGSGATRVWFPPVLSDSRRRLKHSGGSSSGGDGENVGERGYGRGLAPSPSPSPSPSSSPQQQRLRSDRARQPNQWRCGDGAGVEWIDIRDLGDGHGVHGKAQDELCQRKQGEGSDGSFKRGRKGFRRTSQRHMTAADGLHGSVWKCGGREQAAAAVRSGGTSGGRRRRGGSINPSDSASECSSESSHSHGNPTTERHGKR</sequence>
<feature type="non-terminal residue" evidence="2">
    <location>
        <position position="1"/>
    </location>
</feature>
<feature type="compositionally biased region" description="Low complexity" evidence="1">
    <location>
        <begin position="215"/>
        <end position="229"/>
    </location>
</feature>
<feature type="non-terminal residue" evidence="2">
    <location>
        <position position="240"/>
    </location>
</feature>
<feature type="region of interest" description="Disordered" evidence="1">
    <location>
        <begin position="1"/>
        <end position="176"/>
    </location>
</feature>
<evidence type="ECO:0000313" key="3">
    <source>
        <dbReference type="Proteomes" id="UP000747399"/>
    </source>
</evidence>
<feature type="compositionally biased region" description="Basic residues" evidence="1">
    <location>
        <begin position="159"/>
        <end position="170"/>
    </location>
</feature>
<comment type="caution">
    <text evidence="2">The sequence shown here is derived from an EMBL/GenBank/DDBJ whole genome shotgun (WGS) entry which is preliminary data.</text>
</comment>
<dbReference type="AlphaFoldDB" id="A0A8J4AS09"/>
<gene>
    <name evidence="2" type="ORF">Vafri_3649</name>
</gene>
<evidence type="ECO:0000256" key="1">
    <source>
        <dbReference type="SAM" id="MobiDB-lite"/>
    </source>
</evidence>
<evidence type="ECO:0000313" key="2">
    <source>
        <dbReference type="EMBL" id="GIL46749.1"/>
    </source>
</evidence>
<protein>
    <submittedName>
        <fullName evidence="2">Uncharacterized protein</fullName>
    </submittedName>
</protein>
<feature type="compositionally biased region" description="Basic and acidic residues" evidence="1">
    <location>
        <begin position="126"/>
        <end position="152"/>
    </location>
</feature>
<feature type="region of interest" description="Disordered" evidence="1">
    <location>
        <begin position="194"/>
        <end position="240"/>
    </location>
</feature>
<reference evidence="2" key="1">
    <citation type="journal article" date="2021" name="Proc. Natl. Acad. Sci. U.S.A.">
        <title>Three genomes in the algal genus Volvox reveal the fate of a haploid sex-determining region after a transition to homothallism.</title>
        <authorList>
            <person name="Yamamoto K."/>
            <person name="Hamaji T."/>
            <person name="Kawai-Toyooka H."/>
            <person name="Matsuzaki R."/>
            <person name="Takahashi F."/>
            <person name="Nishimura Y."/>
            <person name="Kawachi M."/>
            <person name="Noguchi H."/>
            <person name="Minakuchi Y."/>
            <person name="Umen J.G."/>
            <person name="Toyoda A."/>
            <person name="Nozaki H."/>
        </authorList>
    </citation>
    <scope>NUCLEOTIDE SEQUENCE</scope>
    <source>
        <strain evidence="2">NIES-3780</strain>
    </source>
</reference>
<proteinExistence type="predicted"/>
<keyword evidence="3" id="KW-1185">Reference proteome</keyword>
<dbReference type="Proteomes" id="UP000747399">
    <property type="component" value="Unassembled WGS sequence"/>
</dbReference>
<feature type="compositionally biased region" description="Low complexity" evidence="1">
    <location>
        <begin position="1"/>
        <end position="14"/>
    </location>
</feature>
<dbReference type="EMBL" id="BNCO01000004">
    <property type="protein sequence ID" value="GIL46749.1"/>
    <property type="molecule type" value="Genomic_DNA"/>
</dbReference>
<organism evidence="2 3">
    <name type="scientific">Volvox africanus</name>
    <dbReference type="NCBI Taxonomy" id="51714"/>
    <lineage>
        <taxon>Eukaryota</taxon>
        <taxon>Viridiplantae</taxon>
        <taxon>Chlorophyta</taxon>
        <taxon>core chlorophytes</taxon>
        <taxon>Chlorophyceae</taxon>
        <taxon>CS clade</taxon>
        <taxon>Chlamydomonadales</taxon>
        <taxon>Volvocaceae</taxon>
        <taxon>Volvox</taxon>
    </lineage>
</organism>